<protein>
    <submittedName>
        <fullName evidence="1">Uncharacterized protein</fullName>
    </submittedName>
</protein>
<gene>
    <name evidence="1" type="ORF">FBU59_004957</name>
</gene>
<dbReference type="Proteomes" id="UP001150603">
    <property type="component" value="Unassembled WGS sequence"/>
</dbReference>
<feature type="non-terminal residue" evidence="1">
    <location>
        <position position="58"/>
    </location>
</feature>
<organism evidence="1 2">
    <name type="scientific">Linderina macrospora</name>
    <dbReference type="NCBI Taxonomy" id="4868"/>
    <lineage>
        <taxon>Eukaryota</taxon>
        <taxon>Fungi</taxon>
        <taxon>Fungi incertae sedis</taxon>
        <taxon>Zoopagomycota</taxon>
        <taxon>Kickxellomycotina</taxon>
        <taxon>Kickxellomycetes</taxon>
        <taxon>Kickxellales</taxon>
        <taxon>Kickxellaceae</taxon>
        <taxon>Linderina</taxon>
    </lineage>
</organism>
<proteinExistence type="predicted"/>
<comment type="caution">
    <text evidence="1">The sequence shown here is derived from an EMBL/GenBank/DDBJ whole genome shotgun (WGS) entry which is preliminary data.</text>
</comment>
<keyword evidence="2" id="KW-1185">Reference proteome</keyword>
<accession>A0ACC1J440</accession>
<name>A0ACC1J440_9FUNG</name>
<sequence>MNVTQKRDLEMDRNDQRVPYTRDPLGPSDHIIAYGGLALYGVTLLVLIYAWFNRKYPP</sequence>
<dbReference type="EMBL" id="JANBPW010003765">
    <property type="protein sequence ID" value="KAJ1936750.1"/>
    <property type="molecule type" value="Genomic_DNA"/>
</dbReference>
<evidence type="ECO:0000313" key="1">
    <source>
        <dbReference type="EMBL" id="KAJ1936750.1"/>
    </source>
</evidence>
<evidence type="ECO:0000313" key="2">
    <source>
        <dbReference type="Proteomes" id="UP001150603"/>
    </source>
</evidence>
<reference evidence="1" key="1">
    <citation type="submission" date="2022-07" db="EMBL/GenBank/DDBJ databases">
        <title>Phylogenomic reconstructions and comparative analyses of Kickxellomycotina fungi.</title>
        <authorList>
            <person name="Reynolds N.K."/>
            <person name="Stajich J.E."/>
            <person name="Barry K."/>
            <person name="Grigoriev I.V."/>
            <person name="Crous P."/>
            <person name="Smith M.E."/>
        </authorList>
    </citation>
    <scope>NUCLEOTIDE SEQUENCE</scope>
    <source>
        <strain evidence="1">NRRL 5244</strain>
    </source>
</reference>